<dbReference type="InterPro" id="IPR003594">
    <property type="entry name" value="HATPase_dom"/>
</dbReference>
<dbReference type="Pfam" id="PF13589">
    <property type="entry name" value="HATPase_c_3"/>
    <property type="match status" value="1"/>
</dbReference>
<evidence type="ECO:0000256" key="6">
    <source>
        <dbReference type="ARBA" id="ARBA00022840"/>
    </source>
</evidence>
<keyword evidence="5 9" id="KW-0418">Kinase</keyword>
<sequence length="704" mass="82109">MDTPVENTLKWRFDVSTFRLIGRELITDRITALFELVKNCYDANARNVFVEFYNVGTKNVNSKIVIRDDGVGMTLTDIKDKWMVVGTSSKRKETRSPAPFNRRYVGEKGIGRFAVDKLGGKVLIKTKKKGERNYLIVNINWSVYEKLESQPQLSLFTDVENSYNYSPAENTEIEGTRLEITEVREIWQLKEIQKLYRELTKIVTPYFPPDPPFNIFIYSNEYENELNNKKVISDTISYASTSKSISYDLELKVQESMEFSLEKGEIEIKNIPIQSFGPINLQIHYFNPEAKKKYNNVYKDADRKIDGIKIYRDGLITTPFAEFEDHRDRKRDVLGIDKRLWRDIFNKVSSRDIIGIIELTKENNPNIIDSTNRQNFVENQEYSDLKEFIIKQLDAFSELKKLEREVKKKQSDDSLEEAAYDSESFIEDLEMIANEHPQLRPDIERVKVKARRVKLSVKRGIKEKNKAESEYIRKENIYLSLMSLQDYAAHVAHAVRTSLGKIKRKAEFFKDRYPDPIYDDYFKKYSIDIYLEMMKLNRAIDFMLSYAGTSIDFEDIEFKELIFNFFEQYEYRLSQDKIVTILDIEKSCIINCNRKFIEDVLENLVDNSLKAFLPTQQKKILKCSTDLDSDQIILYFSDNGCGILDDEVEKIFDIFYTTTANFGGAGLGLYIAKTRIEALKGSIQVVESEFHPGATFKITLPFKK</sequence>
<evidence type="ECO:0000259" key="8">
    <source>
        <dbReference type="PROSITE" id="PS50109"/>
    </source>
</evidence>
<dbReference type="InterPro" id="IPR004358">
    <property type="entry name" value="Sig_transdc_His_kin-like_C"/>
</dbReference>
<dbReference type="AlphaFoldDB" id="A0A644UF81"/>
<evidence type="ECO:0000256" key="1">
    <source>
        <dbReference type="ARBA" id="ARBA00000085"/>
    </source>
</evidence>
<protein>
    <recommendedName>
        <fullName evidence="2">histidine kinase</fullName>
        <ecNumber evidence="2">2.7.13.3</ecNumber>
    </recommendedName>
</protein>
<dbReference type="SUPFAM" id="SSF55874">
    <property type="entry name" value="ATPase domain of HSP90 chaperone/DNA topoisomerase II/histidine kinase"/>
    <property type="match status" value="2"/>
</dbReference>
<accession>A0A644UF81</accession>
<reference evidence="9" key="1">
    <citation type="submission" date="2019-08" db="EMBL/GenBank/DDBJ databases">
        <authorList>
            <person name="Kucharzyk K."/>
            <person name="Murdoch R.W."/>
            <person name="Higgins S."/>
            <person name="Loffler F."/>
        </authorList>
    </citation>
    <scope>NUCLEOTIDE SEQUENCE</scope>
</reference>
<dbReference type="PROSITE" id="PS50109">
    <property type="entry name" value="HIS_KIN"/>
    <property type="match status" value="1"/>
</dbReference>
<dbReference type="SMART" id="SM00387">
    <property type="entry name" value="HATPase_c"/>
    <property type="match status" value="1"/>
</dbReference>
<dbReference type="InterPro" id="IPR036890">
    <property type="entry name" value="HATPase_C_sf"/>
</dbReference>
<evidence type="ECO:0000313" key="9">
    <source>
        <dbReference type="EMBL" id="MPL77617.1"/>
    </source>
</evidence>
<evidence type="ECO:0000256" key="7">
    <source>
        <dbReference type="ARBA" id="ARBA00023012"/>
    </source>
</evidence>
<comment type="catalytic activity">
    <reaction evidence="1">
        <text>ATP + protein L-histidine = ADP + protein N-phospho-L-histidine.</text>
        <dbReference type="EC" id="2.7.13.3"/>
    </reaction>
</comment>
<dbReference type="GO" id="GO:0004673">
    <property type="term" value="F:protein histidine kinase activity"/>
    <property type="evidence" value="ECO:0007669"/>
    <property type="project" value="UniProtKB-EC"/>
</dbReference>
<dbReference type="GO" id="GO:0000156">
    <property type="term" value="F:phosphorelay response regulator activity"/>
    <property type="evidence" value="ECO:0007669"/>
    <property type="project" value="TreeGrafter"/>
</dbReference>
<gene>
    <name evidence="9" type="primary">sasA_77</name>
    <name evidence="9" type="ORF">SDC9_23474</name>
</gene>
<dbReference type="Gene3D" id="3.30.565.10">
    <property type="entry name" value="Histidine kinase-like ATPase, C-terminal domain"/>
    <property type="match status" value="2"/>
</dbReference>
<dbReference type="GO" id="GO:0007234">
    <property type="term" value="P:osmosensory signaling via phosphorelay pathway"/>
    <property type="evidence" value="ECO:0007669"/>
    <property type="project" value="TreeGrafter"/>
</dbReference>
<name>A0A644UF81_9ZZZZ</name>
<dbReference type="InterPro" id="IPR050351">
    <property type="entry name" value="BphY/WalK/GraS-like"/>
</dbReference>
<comment type="caution">
    <text evidence="9">The sequence shown here is derived from an EMBL/GenBank/DDBJ whole genome shotgun (WGS) entry which is preliminary data.</text>
</comment>
<dbReference type="PRINTS" id="PR00344">
    <property type="entry name" value="BCTRLSENSOR"/>
</dbReference>
<dbReference type="InterPro" id="IPR005467">
    <property type="entry name" value="His_kinase_dom"/>
</dbReference>
<dbReference type="PANTHER" id="PTHR42878:SF7">
    <property type="entry name" value="SENSOR HISTIDINE KINASE GLRK"/>
    <property type="match status" value="1"/>
</dbReference>
<evidence type="ECO:0000256" key="4">
    <source>
        <dbReference type="ARBA" id="ARBA00022741"/>
    </source>
</evidence>
<keyword evidence="3 9" id="KW-0808">Transferase</keyword>
<keyword evidence="6" id="KW-0067">ATP-binding</keyword>
<dbReference type="EC" id="2.7.13.3" evidence="2"/>
<dbReference type="GO" id="GO:0030295">
    <property type="term" value="F:protein kinase activator activity"/>
    <property type="evidence" value="ECO:0007669"/>
    <property type="project" value="TreeGrafter"/>
</dbReference>
<organism evidence="9">
    <name type="scientific">bioreactor metagenome</name>
    <dbReference type="NCBI Taxonomy" id="1076179"/>
    <lineage>
        <taxon>unclassified sequences</taxon>
        <taxon>metagenomes</taxon>
        <taxon>ecological metagenomes</taxon>
    </lineage>
</organism>
<feature type="domain" description="Histidine kinase" evidence="8">
    <location>
        <begin position="490"/>
        <end position="704"/>
    </location>
</feature>
<evidence type="ECO:0000256" key="2">
    <source>
        <dbReference type="ARBA" id="ARBA00012438"/>
    </source>
</evidence>
<dbReference type="PANTHER" id="PTHR42878">
    <property type="entry name" value="TWO-COMPONENT HISTIDINE KINASE"/>
    <property type="match status" value="1"/>
</dbReference>
<dbReference type="EMBL" id="VSSQ01000108">
    <property type="protein sequence ID" value="MPL77617.1"/>
    <property type="molecule type" value="Genomic_DNA"/>
</dbReference>
<evidence type="ECO:0000256" key="3">
    <source>
        <dbReference type="ARBA" id="ARBA00022679"/>
    </source>
</evidence>
<evidence type="ECO:0000256" key="5">
    <source>
        <dbReference type="ARBA" id="ARBA00022777"/>
    </source>
</evidence>
<dbReference type="Pfam" id="PF02518">
    <property type="entry name" value="HATPase_c"/>
    <property type="match status" value="1"/>
</dbReference>
<dbReference type="GO" id="GO:0005524">
    <property type="term" value="F:ATP binding"/>
    <property type="evidence" value="ECO:0007669"/>
    <property type="project" value="UniProtKB-KW"/>
</dbReference>
<keyword evidence="4" id="KW-0547">Nucleotide-binding</keyword>
<proteinExistence type="predicted"/>
<keyword evidence="7" id="KW-0902">Two-component regulatory system</keyword>